<organism evidence="3 4">
    <name type="scientific">Kitasatospora cinereorecta</name>
    <dbReference type="NCBI Taxonomy" id="285560"/>
    <lineage>
        <taxon>Bacteria</taxon>
        <taxon>Bacillati</taxon>
        <taxon>Actinomycetota</taxon>
        <taxon>Actinomycetes</taxon>
        <taxon>Kitasatosporales</taxon>
        <taxon>Streptomycetaceae</taxon>
        <taxon>Kitasatospora</taxon>
    </lineage>
</organism>
<dbReference type="RefSeq" id="WP_346148334.1">
    <property type="nucleotide sequence ID" value="NZ_BAAAUA010000047.1"/>
</dbReference>
<evidence type="ECO:0000313" key="3">
    <source>
        <dbReference type="EMBL" id="MFC5645430.1"/>
    </source>
</evidence>
<feature type="region of interest" description="Disordered" evidence="1">
    <location>
        <begin position="1"/>
        <end position="41"/>
    </location>
</feature>
<accession>A0ABW0VMK2</accession>
<dbReference type="Pfam" id="PF13699">
    <property type="entry name" value="eCIS_core"/>
    <property type="match status" value="1"/>
</dbReference>
<feature type="region of interest" description="Disordered" evidence="1">
    <location>
        <begin position="245"/>
        <end position="268"/>
    </location>
</feature>
<name>A0ABW0VMK2_9ACTN</name>
<dbReference type="EMBL" id="JBHSOC010000070">
    <property type="protein sequence ID" value="MFC5645430.1"/>
    <property type="molecule type" value="Genomic_DNA"/>
</dbReference>
<protein>
    <submittedName>
        <fullName evidence="3">DUF4157 domain-containing protein</fullName>
    </submittedName>
</protein>
<reference evidence="4" key="1">
    <citation type="journal article" date="2019" name="Int. J. Syst. Evol. Microbiol.">
        <title>The Global Catalogue of Microorganisms (GCM) 10K type strain sequencing project: providing services to taxonomists for standard genome sequencing and annotation.</title>
        <authorList>
            <consortium name="The Broad Institute Genomics Platform"/>
            <consortium name="The Broad Institute Genome Sequencing Center for Infectious Disease"/>
            <person name="Wu L."/>
            <person name="Ma J."/>
        </authorList>
    </citation>
    <scope>NUCLEOTIDE SEQUENCE [LARGE SCALE GENOMIC DNA]</scope>
    <source>
        <strain evidence="4">CGMCC 4.1622</strain>
    </source>
</reference>
<dbReference type="InterPro" id="IPR025295">
    <property type="entry name" value="eCIS_core_dom"/>
</dbReference>
<proteinExistence type="predicted"/>
<dbReference type="Proteomes" id="UP001596066">
    <property type="component" value="Unassembled WGS sequence"/>
</dbReference>
<feature type="domain" description="eCIS core" evidence="2">
    <location>
        <begin position="124"/>
        <end position="198"/>
    </location>
</feature>
<evidence type="ECO:0000256" key="1">
    <source>
        <dbReference type="SAM" id="MobiDB-lite"/>
    </source>
</evidence>
<sequence length="1197" mass="123791">MRATGSRTATGLPPRASFGPSRSAGSGDAGAPARIGGHPATTAPVFVEPATAPATSAVTAPVPAPPESAPVAAKPAAFEPAPVAARSAAPPALVRATGRAGATEPVPHPAAAVIHAAVSAPGHPLPPSLRGQMEAGFGRDLGRVRVHEGPSASVAAGALDARAFSLGPHLVFGPGEYRPDTPGGRGLIAHELAHVVQAYDQAGGHAAVVDDPRLEAEADRAVQVLADGARPVVDARPGTPLIRRASRDSARPAPVPAPEQAAAPGVGVTRPATASGPELRLPAGMKAVVDKPTGIGTEELVVELPTFALPVEKGAGDWVQKAYDDAAAGGRLVFSPLIEGNAVAGREWVAAYKEGGEAYKAVWLGAFGFPSTKALSNAVRAAAKGEDKNAETVRAKLADPTVKKVVTGLGESLKKAECDVDHIVEKQLGGTSIPSNLQLLTSATNRASGVQTYQALVDVVRQIRDPAMRGPNVRNLQIRIAKATVPSGRPDASFEIENLLRSGVVRGSDAEKAKAVGKPVALSAGGQGETVLLRDTGDTPLDSQARRIVTGMRLLTYRRAPAGGKSTRDTVLAKLDSRAAKATGAGSDVVLEAELVPTTAPAAAAPAGPEGIADPTQAPAGEARRLRLDKAKNTRIAFYYPYLSPGELTSVALDEQGSLSGEGVIRSSVPFLGRFGVVYAKDELKLVAPIAADQLVSPLPGAFRFTTGALTLQLSPSLVPSGELGFSVGPAAKPVLRGTLRVALQNGVLTAEGNLAPAGNLPGVTAAAGQVAWNPETGWSGKVTAATASLPRSTANVELGFRTDAGRFTPYATGALTTTVRNSPLVLGAHWDGLALSYSGSVTVDKPLPLVDSVKLAGRYGDRGMFLKGEATIVWKGLSATMKVEYNRTEKEEEGRFSGSATIVVRTAKADGSLSLDFDEQGRFWGKGSVGYQVTKDLRPVLGVEVTKEQRVRLFGEVAVGDIVLVRRWPSAQGGTVPLLKGVGAKFSFPTPVPGVTAYLEVRGSLELGYGVGPVMMKSVVFKGELYPFEPDPRVAAKLTGAFVVPAYAELAGTFGAYIGAEVALGAVGAKGGIDIAPSLRVDGEGGVAIDADYDKDGFSFDAVAYAKGRLTANVKVLLAAELYAVWGLFSHRWTYEVASASAQLGPELKLTLGRIAYAKNGQITWPDLSQIRVEPDSIDPVQVIKDMLGRGKAIEQ</sequence>
<dbReference type="InterPro" id="IPR003615">
    <property type="entry name" value="HNH_nuc"/>
</dbReference>
<keyword evidence="4" id="KW-1185">Reference proteome</keyword>
<evidence type="ECO:0000259" key="2">
    <source>
        <dbReference type="Pfam" id="PF13699"/>
    </source>
</evidence>
<gene>
    <name evidence="3" type="ORF">ACFPZF_29295</name>
</gene>
<evidence type="ECO:0000313" key="4">
    <source>
        <dbReference type="Proteomes" id="UP001596066"/>
    </source>
</evidence>
<dbReference type="CDD" id="cd00085">
    <property type="entry name" value="HNHc"/>
    <property type="match status" value="1"/>
</dbReference>
<comment type="caution">
    <text evidence="3">The sequence shown here is derived from an EMBL/GenBank/DDBJ whole genome shotgun (WGS) entry which is preliminary data.</text>
</comment>